<feature type="chain" id="PRO_5022851265" evidence="16">
    <location>
        <begin position="24"/>
        <end position="2435"/>
    </location>
</feature>
<evidence type="ECO:0000256" key="5">
    <source>
        <dbReference type="ARBA" id="ARBA00022729"/>
    </source>
</evidence>
<evidence type="ECO:0000256" key="10">
    <source>
        <dbReference type="ARBA" id="ARBA00023157"/>
    </source>
</evidence>
<feature type="domain" description="Thyroglobulin type-1" evidence="19">
    <location>
        <begin position="962"/>
        <end position="1032"/>
    </location>
</feature>
<name>A0A5C6N988_9TELE</name>
<evidence type="ECO:0000256" key="8">
    <source>
        <dbReference type="ARBA" id="ARBA00022869"/>
    </source>
</evidence>
<evidence type="ECO:0000256" key="14">
    <source>
        <dbReference type="PROSITE-ProRule" id="PRU00500"/>
    </source>
</evidence>
<feature type="repeat" description="LDL-receptor class B" evidence="13">
    <location>
        <begin position="2214"/>
        <end position="2257"/>
    </location>
</feature>
<feature type="domain" description="NIDO" evidence="20">
    <location>
        <begin position="101"/>
        <end position="320"/>
    </location>
</feature>
<dbReference type="Gene3D" id="2.40.155.10">
    <property type="entry name" value="Green fluorescent protein"/>
    <property type="match status" value="1"/>
</dbReference>
<keyword evidence="3" id="KW-0272">Extracellular matrix</keyword>
<dbReference type="InterPro" id="IPR011042">
    <property type="entry name" value="6-blade_b-propeller_TolB-like"/>
</dbReference>
<feature type="repeat" description="LDL-receptor class B" evidence="13">
    <location>
        <begin position="2301"/>
        <end position="2345"/>
    </location>
</feature>
<feature type="disulfide bond" evidence="14">
    <location>
        <begin position="1297"/>
        <end position="1304"/>
    </location>
</feature>
<keyword evidence="7" id="KW-0106">Calcium</keyword>
<evidence type="ECO:0000259" key="17">
    <source>
        <dbReference type="PROSITE" id="PS50026"/>
    </source>
</evidence>
<dbReference type="PANTHER" id="PTHR12352:SF3">
    <property type="entry name" value="NIDOGEN-2"/>
    <property type="match status" value="1"/>
</dbReference>
<feature type="signal peptide" evidence="16">
    <location>
        <begin position="1"/>
        <end position="23"/>
    </location>
</feature>
<dbReference type="SUPFAM" id="SSF57610">
    <property type="entry name" value="Thyroglobulin type-1 domain"/>
    <property type="match status" value="10"/>
</dbReference>
<proteinExistence type="predicted"/>
<sequence>MERGELLAVCLLCWSCTVSVVTAIQTADLFLYGSLNGDLVLAEGDDETSKVLSLPRTLYFYDSPFSQLYVATNGIISAQDLPMEKQYVDDGFPTDFPVVAPFLADIDTSGGRGQIYYRVTETPSVLNRVAQEVQRGFPDAKFTPTHAVVATWESVAAYEEQARTAGPSNKLSLLMTRAVYTVNLASFVVVVVEEVWARLCFEVPLTPPQCPFTPTRLLQAITVNTFQAVIGYDESDSYTLFLYPEGGLKFFGTRPKESYNVEIELPARVGFSRGEVTYLIFSRTEGPHYSVTTNEQSVKNLYQVGNTGIPGVWLFHTGNRYSFNNVVPASVGGLLATPPPDGHGFSLDTTTPEYAEFEEYPDNTLEPDIQEEEHDYPLTEVSDPQGPLNNEEVPLTSEPIHNSEPAATDLPAPRPPESPPQGGAEEQQPQTPPEVLDVYPPQRHQPPLSRGGHVVSVDEDDVDFDTGVIHYTTENRETCARFQQQCSQNAFCSDYPSGYCCHCQSGFYGNGRHCLPEGAPQRVSGKVSGTVNVGSTPVVLNNIDLHAYIVVGDGRAYTAISEVPELAGLALMPVAPIGELFGWLFALELPNSQAGFKITGAKFARHAEVVFYPGNQRLSVIQTGRGLDDHNHLTVDTVLSGTVPVLPPGAEISMDPFKETYQYYPSLATSSSVREFTVDSADRGLESFSFQLKQNISFQDCRHDNRAPALETLQVIMERVFVMYVKEERILRYAITNKISPVGVESTRPELINPCYAGNHDCDTTAQCIPLEGQDFQCQCATGYRGDGHNCYDIDECAESLTSCGAHSQCVNLPGSHRCQCQSGFEFGFDGRTCVDIDECGSSPCHINARCLNGLGSFDCQCQPGFYGDGLLCSQPTDHPKSQCEQHRDSLQSGLKHGGAPNLGAFIPQCDTDGSYRPQQCHGSTGHCWCVDNRGQERAGTRTPPGTAPTDCYTEVLPEHPKTLCEHHRDSVQTTSLEGLPIVGAYVPQCDVNGQYIRLQCHGSTGHCWCVDSNGQEQAGTRTPPGTTPTNCDNPDEPERPKTLCQHHRDSVQTTSPEGYPILGVYIPQCDDNGLYRPLQMNQSVPKLTVSTTETVFRPPVQRDIPYWEPTDPSVILMDSTYPCSVMAPLAIAGVWTVMDRREQEPGLRPEHHPQTVTDQMNQSVLKLTVSTTETVFRPPVQRDIPYWESTYPSVMIMDSTYHSSVTGQLDTVGVWTVMDGREQEPGHQLVNKGKTVTAQCDANGQYTSKQMNQSVLKLTVQHHRDNVQTTSPEGYPILGVYLPQCDDNGEYTPEQCHGSTGHCWVWTVMDGREQEPGHQLVNKGKTVTAQMNQSVLKLTVSTTETVFRPPVQRDIPYWEPTDPSVMIMDSTYHSSVTGQLDTVGVWTVMDEERAGTRTSAGEQRKDCDSPDEPERPKTQCQQHRDSVQTEGFSVPGVFVPQCDANGQYTSKQMNQSVLKLTVSTTETVFRPPVQRDIPYWEPTDPSVMIMDSTYHSSVTGQLDTVGVWTVMDGREQEPEHQLVNKGKTVTAQHHRDSVQTTSPEGYPIPGAYRPQCDDNGEYTPDSVMAPLDTVGVWTVMDGREQEPGHRLVNKGKTVTAQMNQSVLKLTVSTTETVFRPPVQRDIPYWEPTDPSVMIMDSTYHSSVMAPLDTVGVWTVMDGREQEPGHQLVNKGKTVTAQHHRDSVQTTSPEGYPILGVYVPQCDANGQYTSKQCHGSTGHCWCVDSNGQERAGTRTPPGAPTVDCDRPERPKTHCQHHRDSVQTTSPEGYPILGVYRPQCDDNGDVMAPLDTVGVWTVMDGREQEPGHQLVNKGKTVTAQMNQSVLKLTVSTTESVQTTSQRISHTGAYRPQCDDNGHVTGPLDTVGVWTVMDGESRNQDISCNGQERAGTRTPPGAPAVDCDRPDEPERPKTHCQHHRDSVQTTSPEGYPILGAYRPQCDDNGQYIPQQCHGSTGHCWCVDSNGRERAGTRTSAGEQRKDCDSPDEPERPKTQCQQHRDSVQTEGFSVPGVFVPQCDANGQYTSKQCHSSTGHCWCVDSNGQERAGTRTPPGAPAVDCDRPVPVPPTQRPESVCERWRTSLIEHYGGKPEPQQYLPQCEPDGQFSPVQCYGETTYCWCVDQDGREISGTRSYDVVKPACLPSVAPPTVRPLPRPDVTPPPHAEVTLLYAQGQKIGALPLNGTRLDETRARTLLTLHGSIVVGLAYDCKENHVYWTDLSARTINRAAMAPGAEPEILINTNLVSPEGLAVDAHRGAMFWVDSNTDVIETSNLDGSGRRTLFDTDLVNPRAIIVVSSTGTLYWTDWNREAPKIESSTVDGQNRRVVVSDGIGLPNALTYDASSGQVCWADAGTKRLECVFPDGTGRRVIHPTLNYPFNMVYYRNHFYYTDWRRDGVIVVNKESSQITDEFLPDQRSHLYGIAIATRRCLSGNQ</sequence>
<dbReference type="InterPro" id="IPR024731">
    <property type="entry name" value="NELL2-like_EGF"/>
</dbReference>
<dbReference type="FunFam" id="2.10.25.10:FF:000139">
    <property type="entry name" value="Fibulin-1"/>
    <property type="match status" value="1"/>
</dbReference>
<dbReference type="SMART" id="SM00181">
    <property type="entry name" value="EGF"/>
    <property type="match status" value="4"/>
</dbReference>
<dbReference type="InterPro" id="IPR000152">
    <property type="entry name" value="EGF-type_Asp/Asn_hydroxyl_site"/>
</dbReference>
<dbReference type="GO" id="GO:0005604">
    <property type="term" value="C:basement membrane"/>
    <property type="evidence" value="ECO:0007669"/>
    <property type="project" value="UniProtKB-SubCell"/>
</dbReference>
<feature type="region of interest" description="Disordered" evidence="15">
    <location>
        <begin position="1880"/>
        <end position="1933"/>
    </location>
</feature>
<feature type="region of interest" description="Disordered" evidence="15">
    <location>
        <begin position="1018"/>
        <end position="1055"/>
    </location>
</feature>
<dbReference type="InterPro" id="IPR003886">
    <property type="entry name" value="NIDO_dom"/>
</dbReference>
<feature type="compositionally biased region" description="Basic and acidic residues" evidence="15">
    <location>
        <begin position="1037"/>
        <end position="1051"/>
    </location>
</feature>
<evidence type="ECO:0000259" key="18">
    <source>
        <dbReference type="PROSITE" id="PS50993"/>
    </source>
</evidence>
<dbReference type="Pfam" id="PF06119">
    <property type="entry name" value="NIDO"/>
    <property type="match status" value="2"/>
</dbReference>
<feature type="disulfide bond" evidence="14">
    <location>
        <begin position="2031"/>
        <end position="2038"/>
    </location>
</feature>
<feature type="compositionally biased region" description="Low complexity" evidence="15">
    <location>
        <begin position="420"/>
        <end position="429"/>
    </location>
</feature>
<feature type="domain" description="Thyroglobulin type-1" evidence="19">
    <location>
        <begin position="881"/>
        <end position="952"/>
    </location>
</feature>
<keyword evidence="8" id="KW-0084">Basement membrane</keyword>
<dbReference type="PROSITE" id="PS51162">
    <property type="entry name" value="THYROGLOBULIN_1_2"/>
    <property type="match status" value="7"/>
</dbReference>
<dbReference type="Pfam" id="PF12947">
    <property type="entry name" value="EGF_3"/>
    <property type="match status" value="2"/>
</dbReference>
<feature type="disulfide bond" evidence="14">
    <location>
        <begin position="921"/>
        <end position="928"/>
    </location>
</feature>
<dbReference type="PROSITE" id="PS50026">
    <property type="entry name" value="EGF_3"/>
    <property type="match status" value="4"/>
</dbReference>
<evidence type="ECO:0000256" key="2">
    <source>
        <dbReference type="ARBA" id="ARBA00022525"/>
    </source>
</evidence>
<evidence type="ECO:0000256" key="12">
    <source>
        <dbReference type="PROSITE-ProRule" id="PRU00076"/>
    </source>
</evidence>
<evidence type="ECO:0000256" key="4">
    <source>
        <dbReference type="ARBA" id="ARBA00022536"/>
    </source>
</evidence>
<feature type="domain" description="EGF-like" evidence="17">
    <location>
        <begin position="836"/>
        <end position="874"/>
    </location>
</feature>
<dbReference type="GO" id="GO:0005509">
    <property type="term" value="F:calcium ion binding"/>
    <property type="evidence" value="ECO:0007669"/>
    <property type="project" value="InterPro"/>
</dbReference>
<protein>
    <submittedName>
        <fullName evidence="21">Nidogen-2</fullName>
    </submittedName>
</protein>
<dbReference type="PROSITE" id="PS00484">
    <property type="entry name" value="THYROGLOBULIN_1_1"/>
    <property type="match status" value="6"/>
</dbReference>
<dbReference type="InterPro" id="IPR001881">
    <property type="entry name" value="EGF-like_Ca-bd_dom"/>
</dbReference>
<keyword evidence="9" id="KW-0130">Cell adhesion</keyword>
<dbReference type="GO" id="GO:0030855">
    <property type="term" value="P:epithelial cell differentiation"/>
    <property type="evidence" value="ECO:0007669"/>
    <property type="project" value="UniProtKB-ARBA"/>
</dbReference>
<feature type="disulfide bond" evidence="14">
    <location>
        <begin position="2113"/>
        <end position="2120"/>
    </location>
</feature>
<feature type="disulfide bond" evidence="14">
    <location>
        <begin position="1717"/>
        <end position="1724"/>
    </location>
</feature>
<dbReference type="Proteomes" id="UP000324091">
    <property type="component" value="Chromosome 3"/>
</dbReference>
<feature type="compositionally biased region" description="Basic and acidic residues" evidence="15">
    <location>
        <begin position="1904"/>
        <end position="1915"/>
    </location>
</feature>
<dbReference type="FunFam" id="2.120.10.30:FF:000241">
    <property type="entry name" value="Low-density lipoprotein receptor-related protein 6"/>
    <property type="match status" value="1"/>
</dbReference>
<feature type="region of interest" description="Disordered" evidence="15">
    <location>
        <begin position="378"/>
        <end position="455"/>
    </location>
</feature>
<evidence type="ECO:0000256" key="3">
    <source>
        <dbReference type="ARBA" id="ARBA00022530"/>
    </source>
</evidence>
<feature type="domain" description="Thyroglobulin type-1" evidence="19">
    <location>
        <begin position="1678"/>
        <end position="1748"/>
    </location>
</feature>
<feature type="domain" description="EGF-like" evidence="17">
    <location>
        <begin position="475"/>
        <end position="515"/>
    </location>
</feature>
<dbReference type="InterPro" id="IPR000742">
    <property type="entry name" value="EGF"/>
</dbReference>
<dbReference type="PROSITE" id="PS51120">
    <property type="entry name" value="LDLRB"/>
    <property type="match status" value="3"/>
</dbReference>
<dbReference type="Pfam" id="PF00058">
    <property type="entry name" value="Ldl_recept_b"/>
    <property type="match status" value="3"/>
</dbReference>
<dbReference type="EMBL" id="RHFK02000016">
    <property type="protein sequence ID" value="TWW64062.1"/>
    <property type="molecule type" value="Genomic_DNA"/>
</dbReference>
<keyword evidence="2" id="KW-0964">Secreted</keyword>
<evidence type="ECO:0000313" key="21">
    <source>
        <dbReference type="EMBL" id="TWW64062.1"/>
    </source>
</evidence>
<feature type="domain" description="Thyroglobulin type-1" evidence="19">
    <location>
        <begin position="1915"/>
        <end position="1985"/>
    </location>
</feature>
<dbReference type="CDD" id="cd00191">
    <property type="entry name" value="TY"/>
    <property type="match status" value="8"/>
</dbReference>
<gene>
    <name evidence="21" type="ORF">D4764_03G0010700</name>
</gene>
<dbReference type="InterPro" id="IPR036857">
    <property type="entry name" value="Thyroglobulin_1_sf"/>
</dbReference>
<dbReference type="SMART" id="SM00539">
    <property type="entry name" value="NIDO"/>
    <property type="match status" value="1"/>
</dbReference>
<accession>A0A5C6N988</accession>
<feature type="domain" description="EGF-like" evidence="17">
    <location>
        <begin position="793"/>
        <end position="835"/>
    </location>
</feature>
<feature type="domain" description="Thyroglobulin type-1" evidence="19">
    <location>
        <begin position="1995"/>
        <end position="2062"/>
    </location>
</feature>
<evidence type="ECO:0000259" key="20">
    <source>
        <dbReference type="PROSITE" id="PS51220"/>
    </source>
</evidence>
<evidence type="ECO:0000256" key="15">
    <source>
        <dbReference type="SAM" id="MobiDB-lite"/>
    </source>
</evidence>
<feature type="disulfide bond" evidence="14">
    <location>
        <begin position="1954"/>
        <end position="1961"/>
    </location>
</feature>
<comment type="caution">
    <text evidence="21">The sequence shown here is derived from an EMBL/GenBank/DDBJ whole genome shotgun (WGS) entry which is preliminary data.</text>
</comment>
<dbReference type="CDD" id="cd00054">
    <property type="entry name" value="EGF_CA"/>
    <property type="match status" value="2"/>
</dbReference>
<dbReference type="CDD" id="cd00255">
    <property type="entry name" value="nidG2"/>
    <property type="match status" value="1"/>
</dbReference>
<feature type="domain" description="EGF-like" evidence="17">
    <location>
        <begin position="751"/>
        <end position="792"/>
    </location>
</feature>
<dbReference type="InterPro" id="IPR009017">
    <property type="entry name" value="GFP"/>
</dbReference>
<keyword evidence="10 14" id="KW-1015">Disulfide bond</keyword>
<evidence type="ECO:0000256" key="9">
    <source>
        <dbReference type="ARBA" id="ARBA00022889"/>
    </source>
</evidence>
<reference evidence="21 22" key="1">
    <citation type="submission" date="2019-04" db="EMBL/GenBank/DDBJ databases">
        <title>Chromosome genome assembly for Takifugu flavidus.</title>
        <authorList>
            <person name="Xiao S."/>
        </authorList>
    </citation>
    <scope>NUCLEOTIDE SEQUENCE [LARGE SCALE GENOMIC DNA]</scope>
    <source>
        <strain evidence="21">HTHZ2018</strain>
        <tissue evidence="21">Muscle</tissue>
    </source>
</reference>
<feature type="region of interest" description="Disordered" evidence="15">
    <location>
        <begin position="1971"/>
        <end position="2002"/>
    </location>
</feature>
<dbReference type="SMART" id="SM00179">
    <property type="entry name" value="EGF_CA"/>
    <property type="match status" value="4"/>
</dbReference>
<evidence type="ECO:0000256" key="11">
    <source>
        <dbReference type="ARBA" id="ARBA00023180"/>
    </source>
</evidence>
<dbReference type="SMART" id="SM00135">
    <property type="entry name" value="LY"/>
    <property type="match status" value="4"/>
</dbReference>
<feature type="domain" description="Thyroglobulin type-1" evidence="19">
    <location>
        <begin position="2075"/>
        <end position="2143"/>
    </location>
</feature>
<dbReference type="SUPFAM" id="SSF57196">
    <property type="entry name" value="EGF/Laminin"/>
    <property type="match status" value="3"/>
</dbReference>
<dbReference type="Gene3D" id="2.120.10.30">
    <property type="entry name" value="TolB, C-terminal domain"/>
    <property type="match status" value="1"/>
</dbReference>
<dbReference type="PROSITE" id="PS01187">
    <property type="entry name" value="EGF_CA"/>
    <property type="match status" value="1"/>
</dbReference>
<feature type="repeat" description="LDL-receptor class B" evidence="13">
    <location>
        <begin position="2258"/>
        <end position="2300"/>
    </location>
</feature>
<dbReference type="FunFam" id="4.10.800.10:FF:000001">
    <property type="entry name" value="Testican-3 isoform 2"/>
    <property type="match status" value="1"/>
</dbReference>
<dbReference type="SMART" id="SM00211">
    <property type="entry name" value="TY"/>
    <property type="match status" value="7"/>
</dbReference>
<dbReference type="InterPro" id="IPR049883">
    <property type="entry name" value="NOTCH1_EGF-like"/>
</dbReference>
<dbReference type="PANTHER" id="PTHR12352">
    <property type="entry name" value="SECRETED MODULAR CALCIUM-BINDING PROTEIN"/>
    <property type="match status" value="1"/>
</dbReference>
<feature type="region of interest" description="Disordered" evidence="15">
    <location>
        <begin position="1517"/>
        <end position="1550"/>
    </location>
</feature>
<feature type="region of interest" description="Disordered" evidence="15">
    <location>
        <begin position="1733"/>
        <end position="1773"/>
    </location>
</feature>
<dbReference type="Pfam" id="PF00086">
    <property type="entry name" value="Thyroglobulin_1"/>
    <property type="match status" value="9"/>
</dbReference>
<dbReference type="FunFam" id="2.10.25.10:FF:000038">
    <property type="entry name" value="Fibrillin 2"/>
    <property type="match status" value="1"/>
</dbReference>
<evidence type="ECO:0000256" key="7">
    <source>
        <dbReference type="ARBA" id="ARBA00022837"/>
    </source>
</evidence>
<keyword evidence="11" id="KW-0325">Glycoprotein</keyword>
<dbReference type="InterPro" id="IPR006605">
    <property type="entry name" value="G2_nidogen/fibulin_G2F"/>
</dbReference>
<organism evidence="21 22">
    <name type="scientific">Takifugu flavidus</name>
    <name type="common">sansaifugu</name>
    <dbReference type="NCBI Taxonomy" id="433684"/>
    <lineage>
        <taxon>Eukaryota</taxon>
        <taxon>Metazoa</taxon>
        <taxon>Chordata</taxon>
        <taxon>Craniata</taxon>
        <taxon>Vertebrata</taxon>
        <taxon>Euteleostomi</taxon>
        <taxon>Actinopterygii</taxon>
        <taxon>Neopterygii</taxon>
        <taxon>Teleostei</taxon>
        <taxon>Neoteleostei</taxon>
        <taxon>Acanthomorphata</taxon>
        <taxon>Eupercaria</taxon>
        <taxon>Tetraodontiformes</taxon>
        <taxon>Tetradontoidea</taxon>
        <taxon>Tetraodontidae</taxon>
        <taxon>Takifugu</taxon>
    </lineage>
</organism>
<feature type="region of interest" description="Disordered" evidence="15">
    <location>
        <begin position="1394"/>
        <end position="1427"/>
    </location>
</feature>
<keyword evidence="22" id="KW-1185">Reference proteome</keyword>
<keyword evidence="6" id="KW-0677">Repeat</keyword>
<dbReference type="InterPro" id="IPR051950">
    <property type="entry name" value="Dev_reg/Prot_inhib"/>
</dbReference>
<dbReference type="PROSITE" id="PS51220">
    <property type="entry name" value="NIDO"/>
    <property type="match status" value="1"/>
</dbReference>
<feature type="compositionally biased region" description="Basic and acidic residues" evidence="15">
    <location>
        <begin position="1980"/>
        <end position="2002"/>
    </location>
</feature>
<dbReference type="Gene3D" id="4.10.800.10">
    <property type="entry name" value="Thyroglobulin type-1"/>
    <property type="match status" value="9"/>
</dbReference>
<evidence type="ECO:0000256" key="1">
    <source>
        <dbReference type="ARBA" id="ARBA00004302"/>
    </source>
</evidence>
<dbReference type="PROSITE" id="PS50993">
    <property type="entry name" value="NIDOGEN_G2"/>
    <property type="match status" value="1"/>
</dbReference>
<keyword evidence="5 16" id="KW-0732">Signal</keyword>
<feature type="domain" description="Nidogen G2 beta-barrel" evidence="18">
    <location>
        <begin position="519"/>
        <end position="749"/>
    </location>
</feature>
<dbReference type="InterPro" id="IPR000033">
    <property type="entry name" value="LDLR_classB_rpt"/>
</dbReference>
<evidence type="ECO:0000256" key="16">
    <source>
        <dbReference type="SAM" id="SignalP"/>
    </source>
</evidence>
<dbReference type="GO" id="GO:0005615">
    <property type="term" value="C:extracellular space"/>
    <property type="evidence" value="ECO:0007669"/>
    <property type="project" value="TreeGrafter"/>
</dbReference>
<evidence type="ECO:0000256" key="6">
    <source>
        <dbReference type="ARBA" id="ARBA00022737"/>
    </source>
</evidence>
<dbReference type="SUPFAM" id="SSF54511">
    <property type="entry name" value="GFP-like"/>
    <property type="match status" value="1"/>
</dbReference>
<dbReference type="Gene3D" id="2.10.25.10">
    <property type="entry name" value="Laminin"/>
    <property type="match status" value="3"/>
</dbReference>
<feature type="domain" description="Thyroglobulin type-1" evidence="19">
    <location>
        <begin position="1258"/>
        <end position="1327"/>
    </location>
</feature>
<keyword evidence="4 12" id="KW-0245">EGF-like domain</keyword>
<comment type="subcellular location">
    <subcellularLocation>
        <location evidence="1">Secreted</location>
        <location evidence="1">Extracellular space</location>
        <location evidence="1">Extracellular matrix</location>
        <location evidence="1">Basement membrane</location>
    </subcellularLocation>
</comment>
<dbReference type="PROSITE" id="PS00010">
    <property type="entry name" value="ASX_HYDROXYL"/>
    <property type="match status" value="2"/>
</dbReference>
<dbReference type="InterPro" id="IPR000716">
    <property type="entry name" value="Thyroglobulin_1"/>
</dbReference>
<feature type="disulfide bond" evidence="14">
    <location>
        <begin position="1001"/>
        <end position="1008"/>
    </location>
</feature>
<dbReference type="Pfam" id="PF07645">
    <property type="entry name" value="EGF_CA"/>
    <property type="match status" value="1"/>
</dbReference>
<dbReference type="InterPro" id="IPR018097">
    <property type="entry name" value="EGF_Ca-bd_CS"/>
</dbReference>
<dbReference type="Pfam" id="PF07474">
    <property type="entry name" value="G2F"/>
    <property type="match status" value="1"/>
</dbReference>
<feature type="compositionally biased region" description="Low complexity" evidence="15">
    <location>
        <begin position="1020"/>
        <end position="1030"/>
    </location>
</feature>
<dbReference type="PROSITE" id="PS01186">
    <property type="entry name" value="EGF_2"/>
    <property type="match status" value="4"/>
</dbReference>
<evidence type="ECO:0000313" key="22">
    <source>
        <dbReference type="Proteomes" id="UP000324091"/>
    </source>
</evidence>
<evidence type="ECO:0000259" key="19">
    <source>
        <dbReference type="PROSITE" id="PS51162"/>
    </source>
</evidence>
<evidence type="ECO:0000256" key="13">
    <source>
        <dbReference type="PROSITE-ProRule" id="PRU00461"/>
    </source>
</evidence>
<dbReference type="GO" id="GO:0007160">
    <property type="term" value="P:cell-matrix adhesion"/>
    <property type="evidence" value="ECO:0007669"/>
    <property type="project" value="InterPro"/>
</dbReference>
<dbReference type="SUPFAM" id="SSF63825">
    <property type="entry name" value="YWTD domain"/>
    <property type="match status" value="1"/>
</dbReference>
<dbReference type="SMART" id="SM00682">
    <property type="entry name" value="G2F"/>
    <property type="match status" value="1"/>
</dbReference>
<feature type="region of interest" description="Disordered" evidence="15">
    <location>
        <begin position="2049"/>
        <end position="2077"/>
    </location>
</feature>
<feature type="compositionally biased region" description="Basic and acidic residues" evidence="15">
    <location>
        <begin position="1403"/>
        <end position="1427"/>
    </location>
</feature>
<comment type="caution">
    <text evidence="12">Lacks conserved residue(s) required for the propagation of feature annotation.</text>
</comment>